<feature type="compositionally biased region" description="Basic and acidic residues" evidence="6">
    <location>
        <begin position="152"/>
        <end position="164"/>
    </location>
</feature>
<comment type="subcellular location">
    <subcellularLocation>
        <location evidence="1">Nucleus</location>
    </subcellularLocation>
</comment>
<dbReference type="InterPro" id="IPR039622">
    <property type="entry name" value="MBD10/11"/>
</dbReference>
<sequence length="315" mass="34752">MAKAQRGEVVSLELPAPASWKKMYMPKKGTPRKNEVSFIAPTGEEINNRKQLEQYLKSHPGNPAISEFDWSTGETPRRSSRISEKAKATPPSNERESPNKRRKKASGTEKDKETVTGKKDMEGKKEVEKQDEEVDENKEQEKQTDILMGSEAKSRDKMQEDPAEKSNPMPELDEKGRKENTGIDVEMHGDKQGKRVNDNDEPTDKTHDAEETSKVEENQLSGVEEKPDTGAAELRVDDEKQVKACSVTMEAADGAEKKILGGAAQTNGIQDNSGKSNLQVADQKMIMKGDVMDDGKVNLIGATFSSNQPSFAATS</sequence>
<evidence type="ECO:0000256" key="4">
    <source>
        <dbReference type="ARBA" id="ARBA00023163"/>
    </source>
</evidence>
<evidence type="ECO:0000256" key="6">
    <source>
        <dbReference type="SAM" id="MobiDB-lite"/>
    </source>
</evidence>
<dbReference type="GO" id="GO:0003677">
    <property type="term" value="F:DNA binding"/>
    <property type="evidence" value="ECO:0007669"/>
    <property type="project" value="UniProtKB-KW"/>
</dbReference>
<dbReference type="AlphaFoldDB" id="A0A8S0VEA2"/>
<keyword evidence="4" id="KW-0804">Transcription</keyword>
<dbReference type="GO" id="GO:0005634">
    <property type="term" value="C:nucleus"/>
    <property type="evidence" value="ECO:0007669"/>
    <property type="project" value="UniProtKB-SubCell"/>
</dbReference>
<dbReference type="Gramene" id="OE9A118414T1">
    <property type="protein sequence ID" value="OE9A118414C1"/>
    <property type="gene ID" value="OE9A118414"/>
</dbReference>
<organism evidence="8 9">
    <name type="scientific">Olea europaea subsp. europaea</name>
    <dbReference type="NCBI Taxonomy" id="158383"/>
    <lineage>
        <taxon>Eukaryota</taxon>
        <taxon>Viridiplantae</taxon>
        <taxon>Streptophyta</taxon>
        <taxon>Embryophyta</taxon>
        <taxon>Tracheophyta</taxon>
        <taxon>Spermatophyta</taxon>
        <taxon>Magnoliopsida</taxon>
        <taxon>eudicotyledons</taxon>
        <taxon>Gunneridae</taxon>
        <taxon>Pentapetalae</taxon>
        <taxon>asterids</taxon>
        <taxon>lamiids</taxon>
        <taxon>Lamiales</taxon>
        <taxon>Oleaceae</taxon>
        <taxon>Oleeae</taxon>
        <taxon>Olea</taxon>
    </lineage>
</organism>
<dbReference type="CDD" id="cd00122">
    <property type="entry name" value="MBD"/>
    <property type="match status" value="1"/>
</dbReference>
<evidence type="ECO:0000256" key="5">
    <source>
        <dbReference type="ARBA" id="ARBA00023242"/>
    </source>
</evidence>
<dbReference type="InterPro" id="IPR001739">
    <property type="entry name" value="Methyl_CpG_DNA-bd"/>
</dbReference>
<dbReference type="Pfam" id="PF01429">
    <property type="entry name" value="MBD"/>
    <property type="match status" value="1"/>
</dbReference>
<protein>
    <submittedName>
        <fullName evidence="8">Methyl- -binding domain-containing 11-like</fullName>
    </submittedName>
</protein>
<keyword evidence="3" id="KW-0238">DNA-binding</keyword>
<feature type="compositionally biased region" description="Basic and acidic residues" evidence="6">
    <location>
        <begin position="106"/>
        <end position="128"/>
    </location>
</feature>
<dbReference type="Gene3D" id="3.30.890.10">
    <property type="entry name" value="Methyl-cpg-binding Protein 2, Chain A"/>
    <property type="match status" value="1"/>
</dbReference>
<evidence type="ECO:0000256" key="2">
    <source>
        <dbReference type="ARBA" id="ARBA00023015"/>
    </source>
</evidence>
<evidence type="ECO:0000259" key="7">
    <source>
        <dbReference type="PROSITE" id="PS50982"/>
    </source>
</evidence>
<feature type="domain" description="MBD" evidence="7">
    <location>
        <begin position="6"/>
        <end position="75"/>
    </location>
</feature>
<accession>A0A8S0VEA2</accession>
<dbReference type="PANTHER" id="PTHR33729">
    <property type="entry name" value="METHYL-CPG BINDING DOMAIN CONTAINING PROTEIN, EXPRESSED"/>
    <property type="match status" value="1"/>
</dbReference>
<dbReference type="InterPro" id="IPR016177">
    <property type="entry name" value="DNA-bd_dom_sf"/>
</dbReference>
<feature type="compositionally biased region" description="Basic and acidic residues" evidence="6">
    <location>
        <begin position="172"/>
        <end position="237"/>
    </location>
</feature>
<dbReference type="PANTHER" id="PTHR33729:SF6">
    <property type="entry name" value="METHYL-CPG-BINDING DOMAIN-CONTAINING PROTEIN 11"/>
    <property type="match status" value="1"/>
</dbReference>
<keyword evidence="2" id="KW-0805">Transcription regulation</keyword>
<evidence type="ECO:0000256" key="3">
    <source>
        <dbReference type="ARBA" id="ARBA00023125"/>
    </source>
</evidence>
<dbReference type="PROSITE" id="PS50982">
    <property type="entry name" value="MBD"/>
    <property type="match status" value="1"/>
</dbReference>
<dbReference type="Gramene" id="OE9A118414T2">
    <property type="protein sequence ID" value="OE9A118414C2"/>
    <property type="gene ID" value="OE9A118414"/>
</dbReference>
<evidence type="ECO:0000313" key="8">
    <source>
        <dbReference type="EMBL" id="CAA3028020.1"/>
    </source>
</evidence>
<reference evidence="8 9" key="1">
    <citation type="submission" date="2019-12" db="EMBL/GenBank/DDBJ databases">
        <authorList>
            <person name="Alioto T."/>
            <person name="Alioto T."/>
            <person name="Gomez Garrido J."/>
        </authorList>
    </citation>
    <scope>NUCLEOTIDE SEQUENCE [LARGE SCALE GENOMIC DNA]</scope>
</reference>
<comment type="caution">
    <text evidence="8">The sequence shown here is derived from an EMBL/GenBank/DDBJ whole genome shotgun (WGS) entry which is preliminary data.</text>
</comment>
<keyword evidence="9" id="KW-1185">Reference proteome</keyword>
<name>A0A8S0VEA2_OLEEU</name>
<dbReference type="Proteomes" id="UP000594638">
    <property type="component" value="Unassembled WGS sequence"/>
</dbReference>
<keyword evidence="5" id="KW-0539">Nucleus</keyword>
<gene>
    <name evidence="8" type="ORF">OLEA9_A118414</name>
</gene>
<proteinExistence type="predicted"/>
<feature type="compositionally biased region" description="Basic and acidic residues" evidence="6">
    <location>
        <begin position="75"/>
        <end position="99"/>
    </location>
</feature>
<evidence type="ECO:0000256" key="1">
    <source>
        <dbReference type="ARBA" id="ARBA00004123"/>
    </source>
</evidence>
<dbReference type="Gramene" id="OE9A118414T3">
    <property type="protein sequence ID" value="OE9A118414C3"/>
    <property type="gene ID" value="OE9A118414"/>
</dbReference>
<evidence type="ECO:0000313" key="9">
    <source>
        <dbReference type="Proteomes" id="UP000594638"/>
    </source>
</evidence>
<dbReference type="SUPFAM" id="SSF54171">
    <property type="entry name" value="DNA-binding domain"/>
    <property type="match status" value="1"/>
</dbReference>
<dbReference type="OrthoDB" id="1435582at2759"/>
<dbReference type="EMBL" id="CACTIH010009233">
    <property type="protein sequence ID" value="CAA3028020.1"/>
    <property type="molecule type" value="Genomic_DNA"/>
</dbReference>
<feature type="region of interest" description="Disordered" evidence="6">
    <location>
        <begin position="23"/>
        <end position="237"/>
    </location>
</feature>